<dbReference type="KEGG" id="plum:A4R40_15500"/>
<evidence type="ECO:0008006" key="3">
    <source>
        <dbReference type="Google" id="ProtNLM"/>
    </source>
</evidence>
<reference evidence="1 2" key="1">
    <citation type="submission" date="2019-12" db="EMBL/GenBank/DDBJ databases">
        <title>Engineering Photorhabdus to improve their lethality against agricultural pests.</title>
        <authorList>
            <person name="Machado R.A.R."/>
        </authorList>
    </citation>
    <scope>NUCLEOTIDE SEQUENCE [LARGE SCALE GENOMIC DNA]</scope>
    <source>
        <strain evidence="1 2">EN01</strain>
    </source>
</reference>
<protein>
    <recommendedName>
        <fullName evidence="3">Lipoprotein</fullName>
    </recommendedName>
</protein>
<dbReference type="Proteomes" id="UP000479300">
    <property type="component" value="Unassembled WGS sequence"/>
</dbReference>
<proteinExistence type="predicted"/>
<accession>A0A6L9JQ61</accession>
<dbReference type="OMA" id="ITPEYTY"/>
<dbReference type="EMBL" id="WSFA01000084">
    <property type="protein sequence ID" value="NDL41399.1"/>
    <property type="molecule type" value="Genomic_DNA"/>
</dbReference>
<evidence type="ECO:0000313" key="2">
    <source>
        <dbReference type="Proteomes" id="UP000479300"/>
    </source>
</evidence>
<dbReference type="RefSeq" id="WP_011147317.1">
    <property type="nucleotide sequence ID" value="NZ_CAWMTZ010000286.1"/>
</dbReference>
<organism evidence="1 2">
    <name type="scientific">Photorhabdus laumondii subsp. laumondii</name>
    <name type="common">Photorhabdus luminescens subsp. laumondii</name>
    <dbReference type="NCBI Taxonomy" id="141679"/>
    <lineage>
        <taxon>Bacteria</taxon>
        <taxon>Pseudomonadati</taxon>
        <taxon>Pseudomonadota</taxon>
        <taxon>Gammaproteobacteria</taxon>
        <taxon>Enterobacterales</taxon>
        <taxon>Morganellaceae</taxon>
        <taxon>Photorhabdus</taxon>
    </lineage>
</organism>
<name>A0A6L9JQ61_PHOLM</name>
<comment type="caution">
    <text evidence="1">The sequence shown here is derived from an EMBL/GenBank/DDBJ whole genome shotgun (WGS) entry which is preliminary data.</text>
</comment>
<gene>
    <name evidence="1" type="ORF">GPY51_22295</name>
</gene>
<dbReference type="AlphaFoldDB" id="A0A6L9JQ61"/>
<evidence type="ECO:0000313" key="1">
    <source>
        <dbReference type="EMBL" id="NDL41399.1"/>
    </source>
</evidence>
<sequence>MILNKKVFLISPFLLAMSSFSMACKTDPKIEKIINKNGLENTKVMSMYKNCTLSVSADTPNKVTLVNNKAANRDTKAEKAMYWYRGMGIKEYKAFHQNKYKSLPCVKGENFCGIAPEYTYSQGYLTNKNPGVVVEFSTIEPGWLYNEFTTKHKCQIKAEGGGTYGLGVIGTSASCDNKYKKLVIGNVFNKWLEKPAKIDPIISYVLLAK</sequence>
<dbReference type="GeneID" id="48849363"/>
<dbReference type="PROSITE" id="PS51257">
    <property type="entry name" value="PROKAR_LIPOPROTEIN"/>
    <property type="match status" value="1"/>
</dbReference>